<evidence type="ECO:0000313" key="3">
    <source>
        <dbReference type="EMBL" id="TRV63708.1"/>
    </source>
</evidence>
<protein>
    <submittedName>
        <fullName evidence="3">FAD-dependent oxidoreductase</fullName>
    </submittedName>
</protein>
<dbReference type="SUPFAM" id="SSF51905">
    <property type="entry name" value="FAD/NAD(P)-binding domain"/>
    <property type="match status" value="1"/>
</dbReference>
<sequence>MQASQSFWLTDIPDQDFQTTPELPSRSDVVVIGGGIAGVSTAYWLSKDGIVKFCKKYMQMTANNC</sequence>
<dbReference type="InterPro" id="IPR006076">
    <property type="entry name" value="FAD-dep_OxRdtase"/>
</dbReference>
<evidence type="ECO:0000256" key="1">
    <source>
        <dbReference type="SAM" id="Phobius"/>
    </source>
</evidence>
<dbReference type="InterPro" id="IPR036188">
    <property type="entry name" value="FAD/NAD-bd_sf"/>
</dbReference>
<dbReference type="Proteomes" id="UP000317165">
    <property type="component" value="Unassembled WGS sequence"/>
</dbReference>
<keyword evidence="1" id="KW-0812">Transmembrane</keyword>
<name>A0A552Q3D2_9CHRO</name>
<reference evidence="3 4" key="1">
    <citation type="submission" date="2019-01" db="EMBL/GenBank/DDBJ databases">
        <title>Coherence of Microcystis species and biogeography revealed through population genomics.</title>
        <authorList>
            <person name="Perez-Carrascal O.M."/>
            <person name="Terrat Y."/>
            <person name="Giani A."/>
            <person name="Fortin N."/>
            <person name="Tromas N."/>
            <person name="Shapiro B.J."/>
        </authorList>
    </citation>
    <scope>NUCLEOTIDE SEQUENCE [LARGE SCALE GENOMIC DNA]</scope>
    <source>
        <strain evidence="3">Mp_MB_F_20051200_S9</strain>
    </source>
</reference>
<dbReference type="Pfam" id="PF01266">
    <property type="entry name" value="DAO"/>
    <property type="match status" value="1"/>
</dbReference>
<comment type="caution">
    <text evidence="3">The sequence shown here is derived from an EMBL/GenBank/DDBJ whole genome shotgun (WGS) entry which is preliminary data.</text>
</comment>
<organism evidence="3 4">
    <name type="scientific">Microcystis panniformis Mp_MB_F_20051200_S9</name>
    <dbReference type="NCBI Taxonomy" id="2486223"/>
    <lineage>
        <taxon>Bacteria</taxon>
        <taxon>Bacillati</taxon>
        <taxon>Cyanobacteriota</taxon>
        <taxon>Cyanophyceae</taxon>
        <taxon>Oscillatoriophycideae</taxon>
        <taxon>Chroococcales</taxon>
        <taxon>Microcystaceae</taxon>
        <taxon>Microcystis</taxon>
    </lineage>
</organism>
<feature type="domain" description="FAD dependent oxidoreductase" evidence="2">
    <location>
        <begin position="28"/>
        <end position="50"/>
    </location>
</feature>
<evidence type="ECO:0000313" key="4">
    <source>
        <dbReference type="Proteomes" id="UP000317165"/>
    </source>
</evidence>
<keyword evidence="1" id="KW-1133">Transmembrane helix</keyword>
<proteinExistence type="predicted"/>
<feature type="transmembrane region" description="Helical" evidence="1">
    <location>
        <begin position="29"/>
        <end position="46"/>
    </location>
</feature>
<gene>
    <name evidence="3" type="ORF">EWV53_07950</name>
</gene>
<keyword evidence="1" id="KW-0472">Membrane</keyword>
<evidence type="ECO:0000259" key="2">
    <source>
        <dbReference type="Pfam" id="PF01266"/>
    </source>
</evidence>
<dbReference type="EMBL" id="SFAC01000096">
    <property type="protein sequence ID" value="TRV63708.1"/>
    <property type="molecule type" value="Genomic_DNA"/>
</dbReference>
<dbReference type="Gene3D" id="3.50.50.60">
    <property type="entry name" value="FAD/NAD(P)-binding domain"/>
    <property type="match status" value="1"/>
</dbReference>
<dbReference type="AlphaFoldDB" id="A0A552Q3D2"/>
<accession>A0A552Q3D2</accession>